<dbReference type="STRING" id="745411.B3C1_06914"/>
<evidence type="ECO:0000256" key="1">
    <source>
        <dbReference type="ARBA" id="ARBA00002442"/>
    </source>
</evidence>
<evidence type="ECO:0000256" key="3">
    <source>
        <dbReference type="ARBA" id="ARBA00008741"/>
    </source>
</evidence>
<name>K2JLT7_9GAMM</name>
<keyword evidence="7 12" id="KW-0997">Cell inner membrane</keyword>
<dbReference type="RefSeq" id="WP_008483812.1">
    <property type="nucleotide sequence ID" value="NZ_AMRI01000008.1"/>
</dbReference>
<dbReference type="NCBIfam" id="TIGR03141">
    <property type="entry name" value="cytochro_ccmD"/>
    <property type="match status" value="1"/>
</dbReference>
<dbReference type="InterPro" id="IPR052075">
    <property type="entry name" value="Heme_exporter_D"/>
</dbReference>
<dbReference type="GO" id="GO:1903607">
    <property type="term" value="P:cytochrome c biosynthetic process"/>
    <property type="evidence" value="ECO:0007669"/>
    <property type="project" value="TreeGrafter"/>
</dbReference>
<evidence type="ECO:0000256" key="6">
    <source>
        <dbReference type="ARBA" id="ARBA00022475"/>
    </source>
</evidence>
<dbReference type="AlphaFoldDB" id="K2JLT7"/>
<organism evidence="13 14">
    <name type="scientific">Gallaecimonas xiamenensis 3-C-1</name>
    <dbReference type="NCBI Taxonomy" id="745411"/>
    <lineage>
        <taxon>Bacteria</taxon>
        <taxon>Pseudomonadati</taxon>
        <taxon>Pseudomonadota</taxon>
        <taxon>Gammaproteobacteria</taxon>
        <taxon>Enterobacterales</taxon>
        <taxon>Gallaecimonadaceae</taxon>
        <taxon>Gallaecimonas</taxon>
    </lineage>
</organism>
<evidence type="ECO:0000256" key="4">
    <source>
        <dbReference type="ARBA" id="ARBA00016461"/>
    </source>
</evidence>
<evidence type="ECO:0000256" key="12">
    <source>
        <dbReference type="RuleBase" id="RU363101"/>
    </source>
</evidence>
<dbReference type="Proteomes" id="UP000006755">
    <property type="component" value="Unassembled WGS sequence"/>
</dbReference>
<dbReference type="GO" id="GO:0015886">
    <property type="term" value="P:heme transport"/>
    <property type="evidence" value="ECO:0007669"/>
    <property type="project" value="InterPro"/>
</dbReference>
<keyword evidence="5 12" id="KW-0813">Transport</keyword>
<dbReference type="PANTHER" id="PTHR37531">
    <property type="entry name" value="HEME EXPORTER PROTEIN D"/>
    <property type="match status" value="1"/>
</dbReference>
<evidence type="ECO:0000256" key="5">
    <source>
        <dbReference type="ARBA" id="ARBA00022448"/>
    </source>
</evidence>
<evidence type="ECO:0000256" key="8">
    <source>
        <dbReference type="ARBA" id="ARBA00022692"/>
    </source>
</evidence>
<evidence type="ECO:0000256" key="9">
    <source>
        <dbReference type="ARBA" id="ARBA00022748"/>
    </source>
</evidence>
<evidence type="ECO:0000256" key="11">
    <source>
        <dbReference type="ARBA" id="ARBA00023136"/>
    </source>
</evidence>
<feature type="transmembrane region" description="Helical" evidence="12">
    <location>
        <begin position="20"/>
        <end position="38"/>
    </location>
</feature>
<evidence type="ECO:0000256" key="10">
    <source>
        <dbReference type="ARBA" id="ARBA00022989"/>
    </source>
</evidence>
<dbReference type="EMBL" id="AMRI01000008">
    <property type="protein sequence ID" value="EKE75387.1"/>
    <property type="molecule type" value="Genomic_DNA"/>
</dbReference>
<gene>
    <name evidence="13" type="ORF">B3C1_06914</name>
</gene>
<dbReference type="InterPro" id="IPR007078">
    <property type="entry name" value="Haem_export_protD_CcmD"/>
</dbReference>
<dbReference type="GO" id="GO:0017004">
    <property type="term" value="P:cytochrome complex assembly"/>
    <property type="evidence" value="ECO:0007669"/>
    <property type="project" value="UniProtKB-KW"/>
</dbReference>
<evidence type="ECO:0000256" key="2">
    <source>
        <dbReference type="ARBA" id="ARBA00004377"/>
    </source>
</evidence>
<dbReference type="GO" id="GO:0005886">
    <property type="term" value="C:plasma membrane"/>
    <property type="evidence" value="ECO:0007669"/>
    <property type="project" value="UniProtKB-SubCell"/>
</dbReference>
<dbReference type="Pfam" id="PF04995">
    <property type="entry name" value="CcmD"/>
    <property type="match status" value="1"/>
</dbReference>
<keyword evidence="10 12" id="KW-1133">Transmembrane helix</keyword>
<proteinExistence type="inferred from homology"/>
<keyword evidence="11 12" id="KW-0472">Membrane</keyword>
<reference evidence="13 14" key="1">
    <citation type="journal article" date="2012" name="J. Bacteriol.">
        <title>Genome Sequence of Gallaecimonas xiamenensis Type Strain 3-C-1.</title>
        <authorList>
            <person name="Lai Q."/>
            <person name="Wang L."/>
            <person name="Wang W."/>
            <person name="Shao Z."/>
        </authorList>
    </citation>
    <scope>NUCLEOTIDE SEQUENCE [LARGE SCALE GENOMIC DNA]</scope>
    <source>
        <strain evidence="13 14">3-C-1</strain>
    </source>
</reference>
<keyword evidence="6 12" id="KW-1003">Cell membrane</keyword>
<comment type="function">
    <text evidence="1 12">Required for the export of heme to the periplasm for the biogenesis of c-type cytochromes.</text>
</comment>
<sequence>MYFDSFEAFLAQGKHGFFVWLAYGVTLLVLLLLAWGLWQAERSLVKEVQRRHAREVRRQTRMAEEAVRESKT</sequence>
<keyword evidence="14" id="KW-1185">Reference proteome</keyword>
<dbReference type="PANTHER" id="PTHR37531:SF1">
    <property type="entry name" value="HEME EXPORTER PROTEIN D"/>
    <property type="match status" value="1"/>
</dbReference>
<protein>
    <recommendedName>
        <fullName evidence="4 12">Heme exporter protein D</fullName>
    </recommendedName>
</protein>
<evidence type="ECO:0000313" key="14">
    <source>
        <dbReference type="Proteomes" id="UP000006755"/>
    </source>
</evidence>
<comment type="similarity">
    <text evidence="3 12">Belongs to the CcmD/CycX/HelD family.</text>
</comment>
<accession>K2JLT7</accession>
<evidence type="ECO:0000256" key="7">
    <source>
        <dbReference type="ARBA" id="ARBA00022519"/>
    </source>
</evidence>
<comment type="subcellular location">
    <subcellularLocation>
        <location evidence="2 12">Cell inner membrane</location>
        <topology evidence="2 12">Single-pass membrane protein</topology>
    </subcellularLocation>
</comment>
<evidence type="ECO:0000313" key="13">
    <source>
        <dbReference type="EMBL" id="EKE75387.1"/>
    </source>
</evidence>
<keyword evidence="9 12" id="KW-0201">Cytochrome c-type biogenesis</keyword>
<comment type="caution">
    <text evidence="13">The sequence shown here is derived from an EMBL/GenBank/DDBJ whole genome shotgun (WGS) entry which is preliminary data.</text>
</comment>
<dbReference type="OrthoDB" id="9815607at2"/>
<keyword evidence="8 12" id="KW-0812">Transmembrane</keyword>